<accession>A0ACD5GQU9</accession>
<organism evidence="1 2">
    <name type="scientific">Desertifilum tharense IPPAS B-1220</name>
    <dbReference type="NCBI Taxonomy" id="1781255"/>
    <lineage>
        <taxon>Bacteria</taxon>
        <taxon>Bacillati</taxon>
        <taxon>Cyanobacteriota</taxon>
        <taxon>Cyanophyceae</taxon>
        <taxon>Desertifilales</taxon>
        <taxon>Desertifilaceae</taxon>
        <taxon>Desertifilum</taxon>
    </lineage>
</organism>
<evidence type="ECO:0000313" key="2">
    <source>
        <dbReference type="Proteomes" id="UP000095472"/>
    </source>
</evidence>
<protein>
    <submittedName>
        <fullName evidence="1">Uncharacterized protein</fullName>
    </submittedName>
</protein>
<sequence length="277" mass="28639">MLKPNKGYYLKKFILSQLQNMKSVAIGKHIAPWGLAVVVGLSGGVWTLATAIAPQPAQAYTARASVTITRTGGESYQTLLQRAEAAARAAAQRTFDSDLLATDVSIIIVAQNNGASVPILTLEATRPQWSRRPDPRAWATYLPNAEVLLGFRTPEPAAPAAQPAAPPSPQPGIIPGQVVPFPGQVEGVPVQPGAIPVQPGAIPVQPGAVPVQPNGIPVQPGAVPVQPNGVPVQPGAVPQQVPQVVPQAPQQIIPSQNQPIPGTGGLVCQGGVCRPAQ</sequence>
<dbReference type="EMBL" id="CP182909">
    <property type="protein sequence ID" value="XPM63206.1"/>
    <property type="molecule type" value="Genomic_DNA"/>
</dbReference>
<dbReference type="Proteomes" id="UP000095472">
    <property type="component" value="Chromosome"/>
</dbReference>
<gene>
    <name evidence="1" type="ORF">BH720_028075</name>
</gene>
<reference evidence="1 2" key="1">
    <citation type="journal article" date="2016" name="Genome Announc.">
        <title>Draft Genome Sequence of the Thermotolerant Cyanobacterium Desertifilum sp. IPPAS B-1220.</title>
        <authorList>
            <person name="Mironov K.S."/>
            <person name="Sinetova M.A."/>
            <person name="Bolatkhan K."/>
            <person name="Zayadan B.K."/>
            <person name="Ustinova V.V."/>
            <person name="Kupriyanova E.V."/>
            <person name="Skrypnik A.N."/>
            <person name="Gogoleva N.E."/>
            <person name="Gogolev Y.V."/>
            <person name="Los D.A."/>
        </authorList>
    </citation>
    <scope>NUCLEOTIDE SEQUENCE [LARGE SCALE GENOMIC DNA]</scope>
    <source>
        <strain evidence="1 2">IPPAS B-1220</strain>
    </source>
</reference>
<keyword evidence="2" id="KW-1185">Reference proteome</keyword>
<evidence type="ECO:0000313" key="1">
    <source>
        <dbReference type="EMBL" id="XPM63206.1"/>
    </source>
</evidence>
<name>A0ACD5GQU9_9CYAN</name>
<proteinExistence type="predicted"/>